<dbReference type="PROSITE" id="PS00351">
    <property type="entry name" value="TFIID"/>
    <property type="match status" value="1"/>
</dbReference>
<protein>
    <submittedName>
        <fullName evidence="9">TATA-box-binding protein</fullName>
    </submittedName>
</protein>
<dbReference type="Proteomes" id="UP000243217">
    <property type="component" value="Unassembled WGS sequence"/>
</dbReference>
<dbReference type="PRINTS" id="PR00686">
    <property type="entry name" value="TIFACTORIID"/>
</dbReference>
<evidence type="ECO:0000256" key="3">
    <source>
        <dbReference type="ARBA" id="ARBA00023015"/>
    </source>
</evidence>
<dbReference type="InterPro" id="IPR011993">
    <property type="entry name" value="PH-like_dom_sf"/>
</dbReference>
<feature type="compositionally biased region" description="Polar residues" evidence="7">
    <location>
        <begin position="521"/>
        <end position="544"/>
    </location>
</feature>
<evidence type="ECO:0000256" key="6">
    <source>
        <dbReference type="ARBA" id="ARBA00023242"/>
    </source>
</evidence>
<feature type="domain" description="PH" evidence="8">
    <location>
        <begin position="605"/>
        <end position="720"/>
    </location>
</feature>
<dbReference type="EMBL" id="JNBS01001694">
    <property type="protein sequence ID" value="OQS00592.1"/>
    <property type="molecule type" value="Genomic_DNA"/>
</dbReference>
<keyword evidence="10" id="KW-1185">Reference proteome</keyword>
<dbReference type="PANTHER" id="PTHR10126">
    <property type="entry name" value="TATA-BOX BINDING PROTEIN"/>
    <property type="match status" value="1"/>
</dbReference>
<sequence length="982" mass="111355">MEEKKTKNGDNMRELDLVKPSNRALEVEDEWSSERLPLHVKNIVGTIDVQTPLDLTTIALNARNAEYNPRRFAAVIMRLRDPKTTALMFSSGKIVITGASTEKNCRIAARKYCKVLQKLNFPAKHDMFKICNMMGTSDVRFPIRLEGLLSDHSRFCTYEPELFPGLIFKLVDPKLTFLIFVSGKIVICGAKDTSEMRSALEKMHPLLLEYRKMAPAPSLTSLDFEEDADIDQHKKSFNRFDMTRGDEDRRSSLPQLNFPIFLRSSVSLKEDLKRVRATCSVVKSPTPTGIRTMEKKEDDYKAGRGNSYLPDSCSDLKDQFLRLKEKFIKAELISQESTKEVRRLSLDNSVWIDPRELLDPNRNEEIGMKPVELMRELDKLNKSAKKLFVHDPWSNGAERWVLEDSCLRGYMTCWTIETGGELVVIIARTIKNLNANINPDISLQWIGRQLWGLTIQLPLPRSRELTMQHITVASSIDMALAKIVKMPQNESNIMRAETKQPTCESKKCDTLEKSEAVGHTRSLSNDATSLMKSPSHTRSLSSDATAPKHHRTLSGDFSAEVNNITQMLAPISPYSSTSSSTTKTWNALANPSISLTDEDPFQRCAPEKSGWLKKRSSGLNSWQLRWFELKGNRLYYFKHEKDGIPKGAIILDKVYCIRGTGEQSFCLTISPSGSNSICMIKFNDRLAHHTFCRRSCTLRVAEDNEIELNTWIKAICRASFQCYLAINDPICMIFQYLRETDPLLWEINPIDQTAIKKKAAQARTKADYTWIMSKYAHVLRDIILPRPRPISIEQTLRDIIPELFLINNILYGGETESIDDIFEVLEGYVKRFATSHDECVNIVSSVLQACARTIAGGDSFLVVRTLLGNTSSSTLIRPADCHGAPIIIDISSVTPSFFTITLQSVFVFHTLEDVENMTEDEQNEPLLRIQTLHVQEIDFATSKSTRHLKIRQLAKEEDDQVGESHSSRSFTYDYGALLDGLA</sequence>
<gene>
    <name evidence="9" type="ORF">THRCLA_05914</name>
</gene>
<dbReference type="PROSITE" id="PS50003">
    <property type="entry name" value="PH_DOMAIN"/>
    <property type="match status" value="1"/>
</dbReference>
<evidence type="ECO:0000313" key="9">
    <source>
        <dbReference type="EMBL" id="OQS00592.1"/>
    </source>
</evidence>
<evidence type="ECO:0000256" key="5">
    <source>
        <dbReference type="ARBA" id="ARBA00023163"/>
    </source>
</evidence>
<dbReference type="InterPro" id="IPR030491">
    <property type="entry name" value="TBP_CS"/>
</dbReference>
<comment type="similarity">
    <text evidence="2">Belongs to the TBP family.</text>
</comment>
<dbReference type="InterPro" id="IPR001849">
    <property type="entry name" value="PH_domain"/>
</dbReference>
<dbReference type="Pfam" id="PF00169">
    <property type="entry name" value="PH"/>
    <property type="match status" value="1"/>
</dbReference>
<dbReference type="Gene3D" id="2.30.29.30">
    <property type="entry name" value="Pleckstrin-homology domain (PH domain)/Phosphotyrosine-binding domain (PTB)"/>
    <property type="match status" value="1"/>
</dbReference>
<dbReference type="FunFam" id="3.30.310.10:FF:000005">
    <property type="entry name" value="TATA box-binding protein-like 1"/>
    <property type="match status" value="1"/>
</dbReference>
<evidence type="ECO:0000256" key="7">
    <source>
        <dbReference type="SAM" id="MobiDB-lite"/>
    </source>
</evidence>
<accession>A0A1V9ZRC4</accession>
<keyword evidence="3" id="KW-0805">Transcription regulation</keyword>
<feature type="region of interest" description="Disordered" evidence="7">
    <location>
        <begin position="515"/>
        <end position="555"/>
    </location>
</feature>
<reference evidence="9 10" key="1">
    <citation type="journal article" date="2014" name="Genome Biol. Evol.">
        <title>The secreted proteins of Achlya hypogyna and Thraustotheca clavata identify the ancestral oomycete secretome and reveal gene acquisitions by horizontal gene transfer.</title>
        <authorList>
            <person name="Misner I."/>
            <person name="Blouin N."/>
            <person name="Leonard G."/>
            <person name="Richards T.A."/>
            <person name="Lane C.E."/>
        </authorList>
    </citation>
    <scope>NUCLEOTIDE SEQUENCE [LARGE SCALE GENOMIC DNA]</scope>
    <source>
        <strain evidence="9 10">ATCC 34112</strain>
    </source>
</reference>
<dbReference type="Pfam" id="PF00352">
    <property type="entry name" value="TBP"/>
    <property type="match status" value="2"/>
</dbReference>
<dbReference type="GO" id="GO:0006352">
    <property type="term" value="P:DNA-templated transcription initiation"/>
    <property type="evidence" value="ECO:0007669"/>
    <property type="project" value="InterPro"/>
</dbReference>
<dbReference type="SUPFAM" id="SSF50729">
    <property type="entry name" value="PH domain-like"/>
    <property type="match status" value="1"/>
</dbReference>
<name>A0A1V9ZRC4_9STRA</name>
<evidence type="ECO:0000313" key="10">
    <source>
        <dbReference type="Proteomes" id="UP000243217"/>
    </source>
</evidence>
<evidence type="ECO:0000259" key="8">
    <source>
        <dbReference type="PROSITE" id="PS50003"/>
    </source>
</evidence>
<keyword evidence="6" id="KW-0539">Nucleus</keyword>
<comment type="caution">
    <text evidence="9">The sequence shown here is derived from an EMBL/GenBank/DDBJ whole genome shotgun (WGS) entry which is preliminary data.</text>
</comment>
<dbReference type="InterPro" id="IPR012295">
    <property type="entry name" value="TBP_dom_sf"/>
</dbReference>
<dbReference type="SUPFAM" id="SSF55945">
    <property type="entry name" value="TATA-box binding protein-like"/>
    <property type="match status" value="2"/>
</dbReference>
<dbReference type="GO" id="GO:0003677">
    <property type="term" value="F:DNA binding"/>
    <property type="evidence" value="ECO:0007669"/>
    <property type="project" value="UniProtKB-KW"/>
</dbReference>
<evidence type="ECO:0000256" key="1">
    <source>
        <dbReference type="ARBA" id="ARBA00004123"/>
    </source>
</evidence>
<dbReference type="STRING" id="74557.A0A1V9ZRC4"/>
<proteinExistence type="inferred from homology"/>
<evidence type="ECO:0000256" key="2">
    <source>
        <dbReference type="ARBA" id="ARBA00005560"/>
    </source>
</evidence>
<dbReference type="AlphaFoldDB" id="A0A1V9ZRC4"/>
<dbReference type="InterPro" id="IPR033710">
    <property type="entry name" value="TBP_eukaryotic"/>
</dbReference>
<keyword evidence="4" id="KW-0238">DNA-binding</keyword>
<dbReference type="CDD" id="cd04516">
    <property type="entry name" value="TBP_eukaryotes"/>
    <property type="match status" value="1"/>
</dbReference>
<dbReference type="Gene3D" id="3.30.310.10">
    <property type="entry name" value="TATA-Binding Protein"/>
    <property type="match status" value="2"/>
</dbReference>
<dbReference type="OrthoDB" id="185175at2759"/>
<evidence type="ECO:0000256" key="4">
    <source>
        <dbReference type="ARBA" id="ARBA00023125"/>
    </source>
</evidence>
<keyword evidence="5" id="KW-0804">Transcription</keyword>
<dbReference type="SMART" id="SM00233">
    <property type="entry name" value="PH"/>
    <property type="match status" value="1"/>
</dbReference>
<organism evidence="9 10">
    <name type="scientific">Thraustotheca clavata</name>
    <dbReference type="NCBI Taxonomy" id="74557"/>
    <lineage>
        <taxon>Eukaryota</taxon>
        <taxon>Sar</taxon>
        <taxon>Stramenopiles</taxon>
        <taxon>Oomycota</taxon>
        <taxon>Saprolegniomycetes</taxon>
        <taxon>Saprolegniales</taxon>
        <taxon>Achlyaceae</taxon>
        <taxon>Thraustotheca</taxon>
    </lineage>
</organism>
<dbReference type="InterPro" id="IPR000814">
    <property type="entry name" value="TBP"/>
</dbReference>
<comment type="subcellular location">
    <subcellularLocation>
        <location evidence="1">Nucleus</location>
    </subcellularLocation>
</comment>
<dbReference type="GO" id="GO:0005634">
    <property type="term" value="C:nucleus"/>
    <property type="evidence" value="ECO:0007669"/>
    <property type="project" value="UniProtKB-SubCell"/>
</dbReference>